<feature type="binding site" evidence="2">
    <location>
        <position position="94"/>
    </location>
    <ligand>
        <name>substrate</name>
    </ligand>
</feature>
<dbReference type="Pfam" id="PF12146">
    <property type="entry name" value="Hydrolase_4"/>
    <property type="match status" value="1"/>
</dbReference>
<evidence type="ECO:0000256" key="1">
    <source>
        <dbReference type="PIRSR" id="PIRSR017388-1"/>
    </source>
</evidence>
<dbReference type="GO" id="GO:0052689">
    <property type="term" value="F:carboxylic ester hydrolase activity"/>
    <property type="evidence" value="ECO:0007669"/>
    <property type="project" value="InterPro"/>
</dbReference>
<proteinExistence type="predicted"/>
<feature type="domain" description="Serine aminopeptidase S33" evidence="4">
    <location>
        <begin position="20"/>
        <end position="229"/>
    </location>
</feature>
<sequence length="259" mass="28000">MPVLPGAEPYRHEGGEVGALLCHGFTGSPQSLRPWAEHLAEHGLTVSLPLLPGHGTRWQDMQVTGWQDWYAEVDRELRALTERCTEVFVFGLSMGGALALRLAARHGDAVRGVVVVNPANKMHDRAAGVLPVARFLVPSTKGIVSDIAKPGSVEIGYDRVPLHAAHSLRQFFRLVDGELPQVTQPLLVLHSPQDHVVPPADSARVLSRVSSTDVTEILLEQSYHVATLDHDADRIFEESLAFIGRLAPSAGKEGTTTGG</sequence>
<evidence type="ECO:0000313" key="6">
    <source>
        <dbReference type="Proteomes" id="UP000014629"/>
    </source>
</evidence>
<feature type="binding site" evidence="2">
    <location>
        <position position="25"/>
    </location>
    <ligand>
        <name>substrate</name>
    </ligand>
</feature>
<evidence type="ECO:0000259" key="4">
    <source>
        <dbReference type="Pfam" id="PF12146"/>
    </source>
</evidence>
<dbReference type="AlphaFoldDB" id="S3ZGF5"/>
<dbReference type="InterPro" id="IPR029058">
    <property type="entry name" value="AB_hydrolase_fold"/>
</dbReference>
<feature type="site" description="Important for substrate specificity" evidence="3">
    <location>
        <position position="143"/>
    </location>
</feature>
<dbReference type="RefSeq" id="WP_016642834.1">
    <property type="nucleotide sequence ID" value="NZ_AOPZ01000245.1"/>
</dbReference>
<dbReference type="InterPro" id="IPR022742">
    <property type="entry name" value="Hydrolase_4"/>
</dbReference>
<feature type="active site" description="Charge relay system" evidence="1">
    <location>
        <position position="224"/>
    </location>
</feature>
<evidence type="ECO:0000313" key="5">
    <source>
        <dbReference type="EMBL" id="EPH42233.1"/>
    </source>
</evidence>
<protein>
    <submittedName>
        <fullName evidence="5">Putative Thermostable monoacylglycerol lipase</fullName>
    </submittedName>
</protein>
<comment type="caution">
    <text evidence="5">The sequence shown here is derived from an EMBL/GenBank/DDBJ whole genome shotgun (WGS) entry which is preliminary data.</text>
</comment>
<name>S3ZGF5_9ACTN</name>
<dbReference type="InterPro" id="IPR051044">
    <property type="entry name" value="MAG_DAG_Lipase"/>
</dbReference>
<dbReference type="PIRSF" id="PIRSF017388">
    <property type="entry name" value="Esterase_lipase"/>
    <property type="match status" value="1"/>
</dbReference>
<feature type="active site" description="Charge relay system" evidence="1">
    <location>
        <position position="194"/>
    </location>
</feature>
<reference evidence="5 6" key="1">
    <citation type="submission" date="2013-02" db="EMBL/GenBank/DDBJ databases">
        <title>Draft Genome Sequence of Streptomyces aurantiacus, Which Produces Setomimycin.</title>
        <authorList>
            <person name="Gruening B.A."/>
            <person name="Praeg A."/>
            <person name="Erxleben A."/>
            <person name="Guenther S."/>
            <person name="Mueller M."/>
        </authorList>
    </citation>
    <scope>NUCLEOTIDE SEQUENCE [LARGE SCALE GENOMIC DNA]</scope>
    <source>
        <strain evidence="5 6">JA 4570</strain>
    </source>
</reference>
<dbReference type="Proteomes" id="UP000014629">
    <property type="component" value="Unassembled WGS sequence"/>
</dbReference>
<gene>
    <name evidence="5" type="ORF">STRAU_4710</name>
</gene>
<evidence type="ECO:0000256" key="3">
    <source>
        <dbReference type="PIRSR" id="PIRSR017388-3"/>
    </source>
</evidence>
<dbReference type="PANTHER" id="PTHR11614">
    <property type="entry name" value="PHOSPHOLIPASE-RELATED"/>
    <property type="match status" value="1"/>
</dbReference>
<dbReference type="InterPro" id="IPR012354">
    <property type="entry name" value="Esterase_lipase"/>
</dbReference>
<dbReference type="OrthoDB" id="9786110at2"/>
<keyword evidence="6" id="KW-1185">Reference proteome</keyword>
<dbReference type="Gene3D" id="3.40.50.1820">
    <property type="entry name" value="alpha/beta hydrolase"/>
    <property type="match status" value="1"/>
</dbReference>
<organism evidence="5 6">
    <name type="scientific">Streptomyces aurantiacus JA 4570</name>
    <dbReference type="NCBI Taxonomy" id="1286094"/>
    <lineage>
        <taxon>Bacteria</taxon>
        <taxon>Bacillati</taxon>
        <taxon>Actinomycetota</taxon>
        <taxon>Actinomycetes</taxon>
        <taxon>Kitasatosporales</taxon>
        <taxon>Streptomycetaceae</taxon>
        <taxon>Streptomyces</taxon>
        <taxon>Streptomyces aurantiacus group</taxon>
    </lineage>
</organism>
<dbReference type="EMBL" id="AOPZ01000245">
    <property type="protein sequence ID" value="EPH42233.1"/>
    <property type="molecule type" value="Genomic_DNA"/>
</dbReference>
<dbReference type="ESTHER" id="9acto-s3zgf5">
    <property type="family name" value="CarbLipBact_2"/>
</dbReference>
<feature type="active site" description="Nucleophile" evidence="1">
    <location>
        <position position="93"/>
    </location>
</feature>
<evidence type="ECO:0000256" key="2">
    <source>
        <dbReference type="PIRSR" id="PIRSR017388-2"/>
    </source>
</evidence>
<dbReference type="SUPFAM" id="SSF53474">
    <property type="entry name" value="alpha/beta-Hydrolases"/>
    <property type="match status" value="1"/>
</dbReference>
<accession>S3ZGF5</accession>
<dbReference type="PATRIC" id="fig|1286094.4.peg.4660"/>